<dbReference type="AlphaFoldDB" id="A0A396GZU2"/>
<dbReference type="EMBL" id="PSQE01000007">
    <property type="protein sequence ID" value="RHN44157.1"/>
    <property type="molecule type" value="Genomic_DNA"/>
</dbReference>
<evidence type="ECO:0000313" key="2">
    <source>
        <dbReference type="Proteomes" id="UP000265566"/>
    </source>
</evidence>
<gene>
    <name evidence="1" type="ORF">MtrunA17_Chr7g0216331</name>
</gene>
<name>A0A396GZU2_MEDTR</name>
<reference evidence="2" key="1">
    <citation type="journal article" date="2018" name="Nat. Plants">
        <title>Whole-genome landscape of Medicago truncatula symbiotic genes.</title>
        <authorList>
            <person name="Pecrix Y."/>
            <person name="Staton S.E."/>
            <person name="Sallet E."/>
            <person name="Lelandais-Briere C."/>
            <person name="Moreau S."/>
            <person name="Carrere S."/>
            <person name="Blein T."/>
            <person name="Jardinaud M.F."/>
            <person name="Latrasse D."/>
            <person name="Zouine M."/>
            <person name="Zahm M."/>
            <person name="Kreplak J."/>
            <person name="Mayjonade B."/>
            <person name="Satge C."/>
            <person name="Perez M."/>
            <person name="Cauet S."/>
            <person name="Marande W."/>
            <person name="Chantry-Darmon C."/>
            <person name="Lopez-Roques C."/>
            <person name="Bouchez O."/>
            <person name="Berard A."/>
            <person name="Debelle F."/>
            <person name="Munos S."/>
            <person name="Bendahmane A."/>
            <person name="Berges H."/>
            <person name="Niebel A."/>
            <person name="Buitink J."/>
            <person name="Frugier F."/>
            <person name="Benhamed M."/>
            <person name="Crespi M."/>
            <person name="Gouzy J."/>
            <person name="Gamas P."/>
        </authorList>
    </citation>
    <scope>NUCLEOTIDE SEQUENCE [LARGE SCALE GENOMIC DNA]</scope>
    <source>
        <strain evidence="2">cv. Jemalong A17</strain>
    </source>
</reference>
<comment type="caution">
    <text evidence="1">The sequence shown here is derived from an EMBL/GenBank/DDBJ whole genome shotgun (WGS) entry which is preliminary data.</text>
</comment>
<evidence type="ECO:0000313" key="1">
    <source>
        <dbReference type="EMBL" id="RHN44157.1"/>
    </source>
</evidence>
<accession>A0A396GZU2</accession>
<dbReference type="Proteomes" id="UP000265566">
    <property type="component" value="Chromosome 7"/>
</dbReference>
<dbReference type="Gramene" id="rna38239">
    <property type="protein sequence ID" value="RHN44157.1"/>
    <property type="gene ID" value="gene38239"/>
</dbReference>
<organism evidence="1 2">
    <name type="scientific">Medicago truncatula</name>
    <name type="common">Barrel medic</name>
    <name type="synonym">Medicago tribuloides</name>
    <dbReference type="NCBI Taxonomy" id="3880"/>
    <lineage>
        <taxon>Eukaryota</taxon>
        <taxon>Viridiplantae</taxon>
        <taxon>Streptophyta</taxon>
        <taxon>Embryophyta</taxon>
        <taxon>Tracheophyta</taxon>
        <taxon>Spermatophyta</taxon>
        <taxon>Magnoliopsida</taxon>
        <taxon>eudicotyledons</taxon>
        <taxon>Gunneridae</taxon>
        <taxon>Pentapetalae</taxon>
        <taxon>rosids</taxon>
        <taxon>fabids</taxon>
        <taxon>Fabales</taxon>
        <taxon>Fabaceae</taxon>
        <taxon>Papilionoideae</taxon>
        <taxon>50 kb inversion clade</taxon>
        <taxon>NPAAA clade</taxon>
        <taxon>Hologalegina</taxon>
        <taxon>IRL clade</taxon>
        <taxon>Trifolieae</taxon>
        <taxon>Medicago</taxon>
    </lineage>
</organism>
<protein>
    <submittedName>
        <fullName evidence="1">Uncharacterized protein</fullName>
    </submittedName>
</protein>
<proteinExistence type="predicted"/>
<sequence length="125" mass="14825">MFQVQISIFNHQFKQNFLHFGKSRNKEFCKILYETLYSLKENIGTKFFTTKKNKSKLFKLGISNREFVGWDYGKKSESVVLDTYRELLLRGTTKVLVWDVSISSLNLCHVANKPYLHESFRFKDL</sequence>